<dbReference type="AlphaFoldDB" id="A0A1G4ST56"/>
<dbReference type="OrthoDB" id="9788770at2"/>
<sequence>MKTTQNSELTERLIKDRGMEVFLNLMEAPATAGELSDRLGFSRAKINYILDTMLKQDFIALHSEKVNGSVVEKCYTSNANTFHLFFGRDNSEADKVSAILYMLDTMKSNLIVNLNNQDSFHLGMVHAKIPPERAREYMERLRQLQAEFDDENLVSDDPDCRWYTMAVSLFHGPTPSLNLDERN</sequence>
<dbReference type="STRING" id="624147.SAMN04487970_103351"/>
<protein>
    <submittedName>
        <fullName evidence="1">Uncharacterized protein</fullName>
    </submittedName>
</protein>
<dbReference type="InterPro" id="IPR036388">
    <property type="entry name" value="WH-like_DNA-bd_sf"/>
</dbReference>
<gene>
    <name evidence="1" type="ORF">SAMN04487970_103351</name>
</gene>
<accession>A0A1G4ST56</accession>
<dbReference type="InterPro" id="IPR036390">
    <property type="entry name" value="WH_DNA-bd_sf"/>
</dbReference>
<dbReference type="SUPFAM" id="SSF46785">
    <property type="entry name" value="Winged helix' DNA-binding domain"/>
    <property type="match status" value="1"/>
</dbReference>
<reference evidence="2" key="1">
    <citation type="submission" date="2016-10" db="EMBL/GenBank/DDBJ databases">
        <authorList>
            <person name="Varghese N."/>
            <person name="Submissions S."/>
        </authorList>
    </citation>
    <scope>NUCLEOTIDE SEQUENCE [LARGE SCALE GENOMIC DNA]</scope>
    <source>
        <strain evidence="2">CGMCC 1.8946</strain>
    </source>
</reference>
<dbReference type="RefSeq" id="WP_090674506.1">
    <property type="nucleotide sequence ID" value="NZ_FMTT01000033.1"/>
</dbReference>
<evidence type="ECO:0000313" key="2">
    <source>
        <dbReference type="Proteomes" id="UP000198601"/>
    </source>
</evidence>
<name>A0A1G4ST56_9BACL</name>
<proteinExistence type="predicted"/>
<dbReference type="EMBL" id="FMTT01000033">
    <property type="protein sequence ID" value="SCW71735.1"/>
    <property type="molecule type" value="Genomic_DNA"/>
</dbReference>
<dbReference type="Proteomes" id="UP000198601">
    <property type="component" value="Unassembled WGS sequence"/>
</dbReference>
<evidence type="ECO:0000313" key="1">
    <source>
        <dbReference type="EMBL" id="SCW71735.1"/>
    </source>
</evidence>
<dbReference type="Gene3D" id="1.10.10.10">
    <property type="entry name" value="Winged helix-like DNA-binding domain superfamily/Winged helix DNA-binding domain"/>
    <property type="match status" value="1"/>
</dbReference>
<organism evidence="1 2">
    <name type="scientific">Paenibacillus tianmuensis</name>
    <dbReference type="NCBI Taxonomy" id="624147"/>
    <lineage>
        <taxon>Bacteria</taxon>
        <taxon>Bacillati</taxon>
        <taxon>Bacillota</taxon>
        <taxon>Bacilli</taxon>
        <taxon>Bacillales</taxon>
        <taxon>Paenibacillaceae</taxon>
        <taxon>Paenibacillus</taxon>
    </lineage>
</organism>
<keyword evidence="2" id="KW-1185">Reference proteome</keyword>